<dbReference type="Proteomes" id="UP001596004">
    <property type="component" value="Unassembled WGS sequence"/>
</dbReference>
<accession>A0ABV9CUL8</accession>
<evidence type="ECO:0000313" key="1">
    <source>
        <dbReference type="EMBL" id="MFC4536473.1"/>
    </source>
</evidence>
<protein>
    <submittedName>
        <fullName evidence="1">ALQxL family class IV lanthipeptide</fullName>
    </submittedName>
</protein>
<organism evidence="1 2">
    <name type="scientific">Sphaerisporangium dianthi</name>
    <dbReference type="NCBI Taxonomy" id="1436120"/>
    <lineage>
        <taxon>Bacteria</taxon>
        <taxon>Bacillati</taxon>
        <taxon>Actinomycetota</taxon>
        <taxon>Actinomycetes</taxon>
        <taxon>Streptosporangiales</taxon>
        <taxon>Streptosporangiaceae</taxon>
        <taxon>Sphaerisporangium</taxon>
    </lineage>
</organism>
<name>A0ABV9CUL8_9ACTN</name>
<comment type="caution">
    <text evidence="1">The sequence shown here is derived from an EMBL/GenBank/DDBJ whole genome shotgun (WGS) entry which is preliminary data.</text>
</comment>
<dbReference type="EMBL" id="JBHSFP010000046">
    <property type="protein sequence ID" value="MFC4536473.1"/>
    <property type="molecule type" value="Genomic_DNA"/>
</dbReference>
<proteinExistence type="predicted"/>
<evidence type="ECO:0000313" key="2">
    <source>
        <dbReference type="Proteomes" id="UP001596004"/>
    </source>
</evidence>
<sequence length="39" mass="4340">MEIDVNALQALPESQPRSGRWPCWETIPCCYSVTGDTNA</sequence>
<reference evidence="2" key="1">
    <citation type="journal article" date="2019" name="Int. J. Syst. Evol. Microbiol.">
        <title>The Global Catalogue of Microorganisms (GCM) 10K type strain sequencing project: providing services to taxonomists for standard genome sequencing and annotation.</title>
        <authorList>
            <consortium name="The Broad Institute Genomics Platform"/>
            <consortium name="The Broad Institute Genome Sequencing Center for Infectious Disease"/>
            <person name="Wu L."/>
            <person name="Ma J."/>
        </authorList>
    </citation>
    <scope>NUCLEOTIDE SEQUENCE [LARGE SCALE GENOMIC DNA]</scope>
    <source>
        <strain evidence="2">CGMCC 4.7132</strain>
    </source>
</reference>
<dbReference type="RefSeq" id="WP_380850990.1">
    <property type="nucleotide sequence ID" value="NZ_JBHSFP010000046.1"/>
</dbReference>
<gene>
    <name evidence="1" type="ORF">ACFO60_37375</name>
</gene>
<dbReference type="NCBIfam" id="NF038157">
    <property type="entry name" value="lanti_ALQxL"/>
    <property type="match status" value="1"/>
</dbReference>
<keyword evidence="2" id="KW-1185">Reference proteome</keyword>